<evidence type="ECO:0000313" key="4">
    <source>
        <dbReference type="Proteomes" id="UP000298652"/>
    </source>
</evidence>
<protein>
    <recommendedName>
        <fullName evidence="2">Myb/SANT-like domain-containing protein</fullName>
    </recommendedName>
</protein>
<evidence type="ECO:0000256" key="1">
    <source>
        <dbReference type="SAM" id="MobiDB-lite"/>
    </source>
</evidence>
<sequence length="392" mass="43004">MAGGRGGLGGGARGGLGSGARGVLGSGARGIGRRGAAAMLGNSRDRGRVSQGGGRGRGRVAELGSDNMAGLGGEPIGQDVAAYAAQHSGVKKTSKRKASDTGDSIEWTDANTTIICSLFAKQVKKGNRSNTHLNSVGYDEVSNEFFNLTAIRLTKRQMKNKWDKLKIDLTTWKKLMRKQTGTGWDRARGVIDMDDEWWKKARAEIPGCGKFRKKPLQNEEDLTMMFADITNDESDHWNPMSSNPIIPPIQEDVGNGHVNEIHDVPDDCDDDGVAWDEIDEVQEVTPSPTILLANKRIPPAKKQRTGTAQVIQEQVTKIAESASSFTSKKLGVTVQQVMDLVLECGAGYDTDEHYIATELFVKKDQREMFMTLPTNEIRFNWLRRKYNAKHGN</sequence>
<reference evidence="3" key="1">
    <citation type="submission" date="2019-03" db="EMBL/GenBank/DDBJ databases">
        <title>WGS assembly of Setaria viridis.</title>
        <authorList>
            <person name="Huang P."/>
            <person name="Jenkins J."/>
            <person name="Grimwood J."/>
            <person name="Barry K."/>
            <person name="Healey A."/>
            <person name="Mamidi S."/>
            <person name="Sreedasyam A."/>
            <person name="Shu S."/>
            <person name="Feldman M."/>
            <person name="Wu J."/>
            <person name="Yu Y."/>
            <person name="Chen C."/>
            <person name="Johnson J."/>
            <person name="Rokhsar D."/>
            <person name="Baxter I."/>
            <person name="Schmutz J."/>
            <person name="Brutnell T."/>
            <person name="Kellogg E."/>
        </authorList>
    </citation>
    <scope>NUCLEOTIDE SEQUENCE [LARGE SCALE GENOMIC DNA]</scope>
</reference>
<organism evidence="3 4">
    <name type="scientific">Setaria viridis</name>
    <name type="common">Green bristlegrass</name>
    <name type="synonym">Setaria italica subsp. viridis</name>
    <dbReference type="NCBI Taxonomy" id="4556"/>
    <lineage>
        <taxon>Eukaryota</taxon>
        <taxon>Viridiplantae</taxon>
        <taxon>Streptophyta</taxon>
        <taxon>Embryophyta</taxon>
        <taxon>Tracheophyta</taxon>
        <taxon>Spermatophyta</taxon>
        <taxon>Magnoliopsida</taxon>
        <taxon>Liliopsida</taxon>
        <taxon>Poales</taxon>
        <taxon>Poaceae</taxon>
        <taxon>PACMAD clade</taxon>
        <taxon>Panicoideae</taxon>
        <taxon>Panicodae</taxon>
        <taxon>Paniceae</taxon>
        <taxon>Cenchrinae</taxon>
        <taxon>Setaria</taxon>
    </lineage>
</organism>
<dbReference type="AlphaFoldDB" id="A0A4U6UG76"/>
<dbReference type="PANTHER" id="PTHR47851:SF1">
    <property type="entry name" value="OS06G0588700 PROTEIN"/>
    <property type="match status" value="1"/>
</dbReference>
<feature type="region of interest" description="Disordered" evidence="1">
    <location>
        <begin position="35"/>
        <end position="60"/>
    </location>
</feature>
<dbReference type="InterPro" id="IPR024752">
    <property type="entry name" value="Myb/SANT-like_dom"/>
</dbReference>
<name>A0A4U6UG76_SETVI</name>
<dbReference type="PANTHER" id="PTHR47851">
    <property type="entry name" value="OS06G0588700 PROTEIN-RELATED"/>
    <property type="match status" value="1"/>
</dbReference>
<gene>
    <name evidence="3" type="ORF">SEVIR_5G202000v2</name>
</gene>
<proteinExistence type="predicted"/>
<evidence type="ECO:0000313" key="3">
    <source>
        <dbReference type="EMBL" id="TKW14978.1"/>
    </source>
</evidence>
<evidence type="ECO:0000259" key="2">
    <source>
        <dbReference type="Pfam" id="PF12776"/>
    </source>
</evidence>
<dbReference type="Proteomes" id="UP000298652">
    <property type="component" value="Chromosome 5"/>
</dbReference>
<dbReference type="Gramene" id="TKW14978">
    <property type="protein sequence ID" value="TKW14978"/>
    <property type="gene ID" value="SEVIR_5G202000v2"/>
</dbReference>
<keyword evidence="4" id="KW-1185">Reference proteome</keyword>
<dbReference type="OMA" id="ERFTHAC"/>
<accession>A0A4U6UG76</accession>
<feature type="domain" description="Myb/SANT-like" evidence="2">
    <location>
        <begin position="106"/>
        <end position="200"/>
    </location>
</feature>
<dbReference type="Pfam" id="PF12776">
    <property type="entry name" value="Myb_DNA-bind_3"/>
    <property type="match status" value="1"/>
</dbReference>
<dbReference type="EMBL" id="CM016556">
    <property type="protein sequence ID" value="TKW14978.1"/>
    <property type="molecule type" value="Genomic_DNA"/>
</dbReference>